<dbReference type="AlphaFoldDB" id="I3INU5"/>
<dbReference type="STRING" id="247490.KSU1_D0081"/>
<proteinExistence type="predicted"/>
<sequence>MILRRIFENVENGFYVDVGAHHPKRFSNTFYFYKKGWSGINIDAMPGSMSLFNKIRPRDINIEAAVSNEKEEVIFYIFNEVALNTFDSKLVLERTNNDYYVVKKQKIVTKELKEILWNILPKNKKIHFMSIDVEGFDLKVVQSNNWELFRPEYLLVEHYGSNINEIQNSDLYKFIIGKNYELYAKSVLTVFFKDKSNYLK</sequence>
<dbReference type="InterPro" id="IPR006342">
    <property type="entry name" value="FkbM_mtfrase"/>
</dbReference>
<protein>
    <submittedName>
        <fullName evidence="2">Putative methyltransferase</fullName>
    </submittedName>
</protein>
<organism evidence="2 3">
    <name type="scientific">Candidatus Jettenia caeni</name>
    <dbReference type="NCBI Taxonomy" id="247490"/>
    <lineage>
        <taxon>Bacteria</taxon>
        <taxon>Pseudomonadati</taxon>
        <taxon>Planctomycetota</taxon>
        <taxon>Candidatus Brocadiia</taxon>
        <taxon>Candidatus Brocadiales</taxon>
        <taxon>Candidatus Brocadiaceae</taxon>
        <taxon>Candidatus Jettenia</taxon>
    </lineage>
</organism>
<dbReference type="GO" id="GO:0006888">
    <property type="term" value="P:endoplasmic reticulum to Golgi vesicle-mediated transport"/>
    <property type="evidence" value="ECO:0007669"/>
    <property type="project" value="TreeGrafter"/>
</dbReference>
<dbReference type="EMBL" id="BAFH01000004">
    <property type="protein sequence ID" value="GAB63390.1"/>
    <property type="molecule type" value="Genomic_DNA"/>
</dbReference>
<feature type="domain" description="Methyltransferase FkbM" evidence="1">
    <location>
        <begin position="17"/>
        <end position="170"/>
    </location>
</feature>
<dbReference type="Gene3D" id="3.40.50.150">
    <property type="entry name" value="Vaccinia Virus protein VP39"/>
    <property type="match status" value="1"/>
</dbReference>
<dbReference type="GO" id="GO:0005886">
    <property type="term" value="C:plasma membrane"/>
    <property type="evidence" value="ECO:0007669"/>
    <property type="project" value="TreeGrafter"/>
</dbReference>
<evidence type="ECO:0000313" key="3">
    <source>
        <dbReference type="Proteomes" id="UP000002985"/>
    </source>
</evidence>
<keyword evidence="3" id="KW-1185">Reference proteome</keyword>
<dbReference type="PANTHER" id="PTHR34009:SF2">
    <property type="entry name" value="PROTEIN STAR"/>
    <property type="match status" value="1"/>
</dbReference>
<dbReference type="InterPro" id="IPR029063">
    <property type="entry name" value="SAM-dependent_MTases_sf"/>
</dbReference>
<dbReference type="GO" id="GO:0005737">
    <property type="term" value="C:cytoplasm"/>
    <property type="evidence" value="ECO:0007669"/>
    <property type="project" value="GOC"/>
</dbReference>
<dbReference type="GO" id="GO:0016197">
    <property type="term" value="P:endosomal transport"/>
    <property type="evidence" value="ECO:0007669"/>
    <property type="project" value="TreeGrafter"/>
</dbReference>
<reference evidence="2 3" key="1">
    <citation type="journal article" date="2012" name="FEBS Lett.">
        <title>Anammox organism KSU-1 expresses a NirK-type copper-containing nitrite reductase instead of a NirS-type with cytochrome cd1.</title>
        <authorList>
            <person name="Hira D."/>
            <person name="Toh H."/>
            <person name="Migita C.T."/>
            <person name="Okubo H."/>
            <person name="Nishiyama T."/>
            <person name="Hattori M."/>
            <person name="Furukawa K."/>
            <person name="Fujii T."/>
        </authorList>
    </citation>
    <scope>NUCLEOTIDE SEQUENCE [LARGE SCALE GENOMIC DNA]</scope>
</reference>
<gene>
    <name evidence="2" type="ORF">KSU1_D0081</name>
</gene>
<accession>I3INU5</accession>
<dbReference type="GO" id="GO:0032259">
    <property type="term" value="P:methylation"/>
    <property type="evidence" value="ECO:0007669"/>
    <property type="project" value="UniProtKB-KW"/>
</dbReference>
<dbReference type="eggNOG" id="COG1196">
    <property type="taxonomic scope" value="Bacteria"/>
</dbReference>
<dbReference type="GO" id="GO:0008168">
    <property type="term" value="F:methyltransferase activity"/>
    <property type="evidence" value="ECO:0007669"/>
    <property type="project" value="UniProtKB-KW"/>
</dbReference>
<dbReference type="OrthoDB" id="9801609at2"/>
<name>I3INU5_9BACT</name>
<keyword evidence="2" id="KW-0489">Methyltransferase</keyword>
<dbReference type="InterPro" id="IPR053202">
    <property type="entry name" value="EGF_Rcpt_Signaling_Reg"/>
</dbReference>
<dbReference type="PANTHER" id="PTHR34009">
    <property type="entry name" value="PROTEIN STAR"/>
    <property type="match status" value="1"/>
</dbReference>
<evidence type="ECO:0000259" key="1">
    <source>
        <dbReference type="Pfam" id="PF05050"/>
    </source>
</evidence>
<evidence type="ECO:0000313" key="2">
    <source>
        <dbReference type="EMBL" id="GAB63390.1"/>
    </source>
</evidence>
<dbReference type="SUPFAM" id="SSF53335">
    <property type="entry name" value="S-adenosyl-L-methionine-dependent methyltransferases"/>
    <property type="match status" value="1"/>
</dbReference>
<dbReference type="Proteomes" id="UP000002985">
    <property type="component" value="Unassembled WGS sequence"/>
</dbReference>
<keyword evidence="2" id="KW-0808">Transferase</keyword>
<comment type="caution">
    <text evidence="2">The sequence shown here is derived from an EMBL/GenBank/DDBJ whole genome shotgun (WGS) entry which is preliminary data.</text>
</comment>
<dbReference type="Pfam" id="PF05050">
    <property type="entry name" value="Methyltransf_21"/>
    <property type="match status" value="1"/>
</dbReference>